<dbReference type="Gene3D" id="2.150.10.10">
    <property type="entry name" value="Serralysin-like metalloprotease, C-terminal"/>
    <property type="match status" value="2"/>
</dbReference>
<dbReference type="GO" id="GO:0005576">
    <property type="term" value="C:extracellular region"/>
    <property type="evidence" value="ECO:0007669"/>
    <property type="project" value="UniProtKB-SubCell"/>
</dbReference>
<dbReference type="AlphaFoldDB" id="A0A099FFV7"/>
<organism evidence="3 4">
    <name type="scientific">Paracoccus sphaerophysae</name>
    <dbReference type="NCBI Taxonomy" id="690417"/>
    <lineage>
        <taxon>Bacteria</taxon>
        <taxon>Pseudomonadati</taxon>
        <taxon>Pseudomonadota</taxon>
        <taxon>Alphaproteobacteria</taxon>
        <taxon>Rhodobacterales</taxon>
        <taxon>Paracoccaceae</taxon>
        <taxon>Paracoccus</taxon>
    </lineage>
</organism>
<dbReference type="STRING" id="690417.IC63_01335"/>
<keyword evidence="4" id="KW-1185">Reference proteome</keyword>
<keyword evidence="2" id="KW-0964">Secreted</keyword>
<dbReference type="PANTHER" id="PTHR38340:SF1">
    <property type="entry name" value="S-LAYER PROTEIN"/>
    <property type="match status" value="1"/>
</dbReference>
<comment type="subcellular location">
    <subcellularLocation>
        <location evidence="1">Secreted</location>
    </subcellularLocation>
</comment>
<evidence type="ECO:0000313" key="3">
    <source>
        <dbReference type="EMBL" id="KGJ09434.1"/>
    </source>
</evidence>
<dbReference type="PANTHER" id="PTHR38340">
    <property type="entry name" value="S-LAYER PROTEIN"/>
    <property type="match status" value="1"/>
</dbReference>
<dbReference type="GO" id="GO:0005509">
    <property type="term" value="F:calcium ion binding"/>
    <property type="evidence" value="ECO:0007669"/>
    <property type="project" value="InterPro"/>
</dbReference>
<dbReference type="InterPro" id="IPR018511">
    <property type="entry name" value="Hemolysin-typ_Ca-bd_CS"/>
</dbReference>
<reference evidence="3 4" key="2">
    <citation type="submission" date="2014-10" db="EMBL/GenBank/DDBJ databases">
        <title>Paracoccus sanguinis sp. nov., isolated from clinical specimens of New York State patients.</title>
        <authorList>
            <person name="Mingle L.A."/>
            <person name="Cole J.A."/>
            <person name="Lapierre P."/>
            <person name="Musser K.A."/>
        </authorList>
    </citation>
    <scope>NUCLEOTIDE SEQUENCE [LARGE SCALE GENOMIC DNA]</scope>
    <source>
        <strain evidence="3 4">HAMBI 3106</strain>
    </source>
</reference>
<evidence type="ECO:0008006" key="5">
    <source>
        <dbReference type="Google" id="ProtNLM"/>
    </source>
</evidence>
<dbReference type="EMBL" id="JRKS01000002">
    <property type="protein sequence ID" value="KGJ09434.1"/>
    <property type="molecule type" value="Genomic_DNA"/>
</dbReference>
<evidence type="ECO:0000313" key="4">
    <source>
        <dbReference type="Proteomes" id="UP000029917"/>
    </source>
</evidence>
<protein>
    <recommendedName>
        <fullName evidence="5">Peptidase M10 serralysin C-terminal domain-containing protein</fullName>
    </recommendedName>
</protein>
<dbReference type="SUPFAM" id="SSF51120">
    <property type="entry name" value="beta-Roll"/>
    <property type="match status" value="1"/>
</dbReference>
<gene>
    <name evidence="3" type="ORF">IC63_01335</name>
</gene>
<dbReference type="InterPro" id="IPR001343">
    <property type="entry name" value="Hemolysn_Ca-bd"/>
</dbReference>
<accession>A0A099FFV7</accession>
<reference evidence="3 4" key="1">
    <citation type="submission" date="2014-09" db="EMBL/GenBank/DDBJ databases">
        <authorList>
            <person name="McGinnis J.M."/>
            <person name="Wolfgang W.J."/>
        </authorList>
    </citation>
    <scope>NUCLEOTIDE SEQUENCE [LARGE SCALE GENOMIC DNA]</scope>
    <source>
        <strain evidence="3 4">HAMBI 3106</strain>
    </source>
</reference>
<dbReference type="PROSITE" id="PS00330">
    <property type="entry name" value="HEMOLYSIN_CALCIUM"/>
    <property type="match status" value="1"/>
</dbReference>
<proteinExistence type="predicted"/>
<evidence type="ECO:0000256" key="1">
    <source>
        <dbReference type="ARBA" id="ARBA00004613"/>
    </source>
</evidence>
<dbReference type="Proteomes" id="UP000029917">
    <property type="component" value="Unassembled WGS sequence"/>
</dbReference>
<sequence>MISGPDTLIPADPRRSLQEKTIMAYDGRIETGTSRTGVISYNGEYDSFNTTFIAGLTYSVAAKGASSGSGSLADPNIALYSGNTRLLFNDDVNPPNDSTPGTNRDGQLTFTIGAGGTGVYSLVVGEQGNNATGSYTLTVSAGYASNAADNVTGTAYSDAIHGMAGNDLLYGMGGNDNLIGGTGNDTLLGGDLGDVLQGQAGDDFLRGQAGNDILYGATGADDLYGGTGADTFRFLSHAESNSRYGVDVIAGADGAIAFEGVGVVGGDVLDLRGMDANLLVAGNQDFVFSTSRAAGTVALSESGGNTVLSGHVNNDGVADFTIVIADGSISAYDYSANEFLL</sequence>
<dbReference type="PRINTS" id="PR00313">
    <property type="entry name" value="CABNDNGRPT"/>
</dbReference>
<dbReference type="Pfam" id="PF00353">
    <property type="entry name" value="HemolysinCabind"/>
    <property type="match status" value="2"/>
</dbReference>
<evidence type="ECO:0000256" key="2">
    <source>
        <dbReference type="ARBA" id="ARBA00022525"/>
    </source>
</evidence>
<dbReference type="InterPro" id="IPR011049">
    <property type="entry name" value="Serralysin-like_metalloprot_C"/>
</dbReference>
<name>A0A099FFV7_9RHOB</name>
<dbReference type="InterPro" id="IPR050557">
    <property type="entry name" value="RTX_toxin/Mannuronan_C5-epim"/>
</dbReference>
<comment type="caution">
    <text evidence="3">The sequence shown here is derived from an EMBL/GenBank/DDBJ whole genome shotgun (WGS) entry which is preliminary data.</text>
</comment>